<dbReference type="PANTHER" id="PTHR30313">
    <property type="entry name" value="DNA PRIMASE"/>
    <property type="match status" value="1"/>
</dbReference>
<dbReference type="RefSeq" id="WP_004052689.1">
    <property type="nucleotide sequence ID" value="NZ_AOMC01000087.1"/>
</dbReference>
<feature type="region of interest" description="Disordered" evidence="1">
    <location>
        <begin position="1720"/>
        <end position="1744"/>
    </location>
</feature>
<organism evidence="2 3">
    <name type="scientific">Halococcus morrhuae DSM 1307</name>
    <dbReference type="NCBI Taxonomy" id="931277"/>
    <lineage>
        <taxon>Archaea</taxon>
        <taxon>Methanobacteriati</taxon>
        <taxon>Methanobacteriota</taxon>
        <taxon>Stenosarchaea group</taxon>
        <taxon>Halobacteria</taxon>
        <taxon>Halobacteriales</taxon>
        <taxon>Halococcaceae</taxon>
        <taxon>Halococcus</taxon>
    </lineage>
</organism>
<feature type="compositionally biased region" description="Basic and acidic residues" evidence="1">
    <location>
        <begin position="38"/>
        <end position="52"/>
    </location>
</feature>
<feature type="region of interest" description="Disordered" evidence="1">
    <location>
        <begin position="1659"/>
        <end position="1705"/>
    </location>
</feature>
<dbReference type="SUPFAM" id="SSF56731">
    <property type="entry name" value="DNA primase core"/>
    <property type="match status" value="1"/>
</dbReference>
<keyword evidence="3" id="KW-1185">Reference proteome</keyword>
<dbReference type="InterPro" id="IPR037068">
    <property type="entry name" value="DNA_primase_core_N_sf"/>
</dbReference>
<gene>
    <name evidence="2" type="ORF">C448_05923</name>
</gene>
<feature type="compositionally biased region" description="Acidic residues" evidence="1">
    <location>
        <begin position="1665"/>
        <end position="1678"/>
    </location>
</feature>
<evidence type="ECO:0000256" key="1">
    <source>
        <dbReference type="SAM" id="MobiDB-lite"/>
    </source>
</evidence>
<dbReference type="Proteomes" id="UP000011568">
    <property type="component" value="Unassembled WGS sequence"/>
</dbReference>
<name>M0MLT7_HALMO</name>
<reference evidence="2 3" key="1">
    <citation type="journal article" date="2014" name="PLoS Genet.">
        <title>Phylogenetically driven sequencing of extremely halophilic archaea reveals strategies for static and dynamic osmo-response.</title>
        <authorList>
            <person name="Becker E.A."/>
            <person name="Seitzer P.M."/>
            <person name="Tritt A."/>
            <person name="Larsen D."/>
            <person name="Krusor M."/>
            <person name="Yao A.I."/>
            <person name="Wu D."/>
            <person name="Madern D."/>
            <person name="Eisen J.A."/>
            <person name="Darling A.E."/>
            <person name="Facciotti M.T."/>
        </authorList>
    </citation>
    <scope>NUCLEOTIDE SEQUENCE [LARGE SCALE GENOMIC DNA]</scope>
    <source>
        <strain evidence="2 3">DSM 1307</strain>
    </source>
</reference>
<dbReference type="PANTHER" id="PTHR30313:SF2">
    <property type="entry name" value="DNA PRIMASE"/>
    <property type="match status" value="1"/>
</dbReference>
<dbReference type="PATRIC" id="fig|931277.6.peg.1152"/>
<dbReference type="Gene3D" id="3.90.980.10">
    <property type="entry name" value="DNA primase, catalytic core, N-terminal domain"/>
    <property type="match status" value="1"/>
</dbReference>
<feature type="compositionally biased region" description="Basic and acidic residues" evidence="1">
    <location>
        <begin position="60"/>
        <end position="86"/>
    </location>
</feature>
<dbReference type="InterPro" id="IPR050219">
    <property type="entry name" value="DnaG_primase"/>
</dbReference>
<proteinExistence type="predicted"/>
<dbReference type="GO" id="GO:0005737">
    <property type="term" value="C:cytoplasm"/>
    <property type="evidence" value="ECO:0007669"/>
    <property type="project" value="TreeGrafter"/>
</dbReference>
<dbReference type="GO" id="GO:0006269">
    <property type="term" value="P:DNA replication, synthesis of primer"/>
    <property type="evidence" value="ECO:0007669"/>
    <property type="project" value="TreeGrafter"/>
</dbReference>
<protein>
    <submittedName>
        <fullName evidence="2">Uncharacterized protein</fullName>
    </submittedName>
</protein>
<dbReference type="eggNOG" id="arCOG07786">
    <property type="taxonomic scope" value="Archaea"/>
</dbReference>
<dbReference type="EMBL" id="AOMC01000087">
    <property type="protein sequence ID" value="EMA46616.1"/>
    <property type="molecule type" value="Genomic_DNA"/>
</dbReference>
<dbReference type="Gene3D" id="3.40.1360.10">
    <property type="match status" value="1"/>
</dbReference>
<comment type="caution">
    <text evidence="2">The sequence shown here is derived from an EMBL/GenBank/DDBJ whole genome shotgun (WGS) entry which is preliminary data.</text>
</comment>
<accession>M0MLT7</accession>
<feature type="region of interest" description="Disordered" evidence="1">
    <location>
        <begin position="34"/>
        <end position="86"/>
    </location>
</feature>
<evidence type="ECO:0000313" key="2">
    <source>
        <dbReference type="EMBL" id="EMA46616.1"/>
    </source>
</evidence>
<sequence length="1744" mass="189543">MSDAEHPPQCHTLGCENKAVEAGYCTECAEISPGVLDHQPDESEASSDRSQNDDDPDPDTTSRNDPIEETSTEHETSDREPPHKSVDAHGAFASAIAWFHSQIDKSVADHDDKDGDHPDRPTTAREYFHERGWTDDTIANACLGWAPPSRTGLLDHLMREGYDRDAILGTGLFTEDLRPLWRGRYVLPYFDADGQPVYAISRSTGSEGGGAGGYDGHPADGLSGKYAKPAHTKEYAHISEPIYGLGSVEDGQPVLVTEGIADAITAHQAGYACISPVTTRFKHDDREGLREVLDDHDVPRAYVVQDAERPSSDLDEDGRLTLTQAGEGLRGALDTAAYLAENDIDARPAELPRPGLDKVDLDDYLREWTDDGSLAPVLASAKPAREHPAYDPQDAAIDAATRDQPDPLDGERSDSSYSALFDLDIRDASGLDADYRGPSPLGHHGESETYFVVIDERDVAYDHKYKAAYNALTYLLADAGERPPDSPNGRLGDAEVFAAWRHAKRESILPDDDPIPRRALRHVAVDHGHCESSDIQDGWKLPRDAHDDALETLEEEYGLNPGREPIGTGWSQSADEVDPTTLDVVLDPELAWQAAQLVSPEDLPDVGALDLEPTADREAWQCPQCANSVDIVRAVAIHRSSVNCCEEPLGDDEYDAAYRRAREEFGAPLPEYVSAATATDNWALIQGALSQLTHWHLSEIDSTITGLGDDEDVIAVIDPTWENSASGERIVAFRSGGFYCREHDSTIDPLRLVALEANLIDTCDDPLAGEAFKQAYHIAREEYGAPLPEWSVGNPDHVPVLPPATDLLGEFTTDRDRLDDAREDVESLYRELASDSRQAHLLTALPALGKTTSVVKNADEYPALYLAPRKELMAEVAEKARTRGMTHMHLPVFSEARPNEPALYEAASLIREESTDLLREFEDLAERIDEPIVESDDGEEATIGMNVSVEDTSEEIHLERGSCPVANGQYGEAWMLAVHIARHLGHAPKDIHTHDEALFGKPLPCHSDGGTCAYADAWEAANDPENPKDILIGHYGHGYVDGPRTYYSEVGENSQVLDRTIAIDEFPGDVYDERFGEIYLDHATWLARALRSDVEDRQTLFEEDLWSDEWVRAWLRGNATSGIDAVADVDHQLDLMQRVLDALAVVDDILEANPSLGTDGSGGDGTGLGHALRLIQNLGPEWDAESIEAACARLRSALDSAGDVSRQTIERIEDTVLPPLATTAVELDNESSLGAGCVDTLDHFGGDLTAMVEDAVTAFREHRDGAGGLVEAAQRALNGGEEGCRELALHAHDGYAHPLAYLLLHGVIAPEDDEDTGATTIPTDTFSFDHEEGTNLKRTSLGRETIIVDRNHHGAVVHHPPAFAEADAQNPVVGLDATGRERLWSLATGANVHARDIHETARERRAFLRDVLNLQVVQTSPHVQTYSGPPQSKNFDGDVALVESVSEEYAATQLRQDTLTATTKPGVITTKKARGEIEERIQDDVAAIDHYGNVTGSNALGELNLGVVLGCRHFGDAVVEKWAALAGETAHRSGKGADLDYDSETANTFLKHMRRDQTLQAILRFGRDKEGAVVFAHTAALAESLPVVGEGAVVRAFSEATKAVTNAAQRYRGREFAVSDVADAVDCSRRTVQRVLNEQTELGYLEKRETKTGLANSFQNLEQPSDGEVELPELDEPFDSGKDGPPGGSTRGQASADPDDSSLGVSSTGFVWVVGVSEGGEGRCRSSRATLPAPEGTDPAGLPG</sequence>
<evidence type="ECO:0000313" key="3">
    <source>
        <dbReference type="Proteomes" id="UP000011568"/>
    </source>
</evidence>